<accession>A0A545T041</accession>
<dbReference type="NCBIfam" id="TIGR01782">
    <property type="entry name" value="TonB-Xanth-Caul"/>
    <property type="match status" value="1"/>
</dbReference>
<feature type="chain" id="PRO_5022070419" evidence="11">
    <location>
        <begin position="28"/>
        <end position="896"/>
    </location>
</feature>
<feature type="region of interest" description="Disordered" evidence="10">
    <location>
        <begin position="250"/>
        <end position="269"/>
    </location>
</feature>
<evidence type="ECO:0000256" key="9">
    <source>
        <dbReference type="RuleBase" id="RU003357"/>
    </source>
</evidence>
<dbReference type="AlphaFoldDB" id="A0A545T041"/>
<evidence type="ECO:0000256" key="10">
    <source>
        <dbReference type="SAM" id="MobiDB-lite"/>
    </source>
</evidence>
<dbReference type="PANTHER" id="PTHR40980:SF3">
    <property type="entry name" value="TONB-DEPENDENT RECEPTOR-LIKE BETA-BARREL DOMAIN-CONTAINING PROTEIN"/>
    <property type="match status" value="1"/>
</dbReference>
<feature type="domain" description="TonB-dependent receptor-like beta-barrel" evidence="12">
    <location>
        <begin position="412"/>
        <end position="863"/>
    </location>
</feature>
<gene>
    <name evidence="14" type="ORF">FKG94_21245</name>
</gene>
<keyword evidence="6 8" id="KW-0472">Membrane</keyword>
<dbReference type="CDD" id="cd01347">
    <property type="entry name" value="ligand_gated_channel"/>
    <property type="match status" value="1"/>
</dbReference>
<dbReference type="OrthoDB" id="8727862at2"/>
<dbReference type="InterPro" id="IPR010104">
    <property type="entry name" value="TonB_rcpt_bac"/>
</dbReference>
<name>A0A545T041_9GAMM</name>
<dbReference type="Gene3D" id="2.170.130.10">
    <property type="entry name" value="TonB-dependent receptor, plug domain"/>
    <property type="match status" value="1"/>
</dbReference>
<comment type="similarity">
    <text evidence="8 9">Belongs to the TonB-dependent receptor family.</text>
</comment>
<dbReference type="InterPro" id="IPR037066">
    <property type="entry name" value="Plug_dom_sf"/>
</dbReference>
<dbReference type="RefSeq" id="WP_142928961.1">
    <property type="nucleotide sequence ID" value="NZ_ML660102.1"/>
</dbReference>
<dbReference type="PROSITE" id="PS52016">
    <property type="entry name" value="TONB_DEPENDENT_REC_3"/>
    <property type="match status" value="1"/>
</dbReference>
<evidence type="ECO:0000313" key="15">
    <source>
        <dbReference type="Proteomes" id="UP000319732"/>
    </source>
</evidence>
<comment type="caution">
    <text evidence="14">The sequence shown here is derived from an EMBL/GenBank/DDBJ whole genome shotgun (WGS) entry which is preliminary data.</text>
</comment>
<evidence type="ECO:0000256" key="5">
    <source>
        <dbReference type="ARBA" id="ARBA00023077"/>
    </source>
</evidence>
<keyword evidence="4 8" id="KW-0812">Transmembrane</keyword>
<keyword evidence="14" id="KW-0675">Receptor</keyword>
<evidence type="ECO:0000256" key="6">
    <source>
        <dbReference type="ARBA" id="ARBA00023136"/>
    </source>
</evidence>
<dbReference type="InterPro" id="IPR012910">
    <property type="entry name" value="Plug_dom"/>
</dbReference>
<reference evidence="14 15" key="1">
    <citation type="submission" date="2019-06" db="EMBL/GenBank/DDBJ databases">
        <title>Whole genome sequence for Cellvibrionaceae sp. R142.</title>
        <authorList>
            <person name="Wang G."/>
        </authorList>
    </citation>
    <scope>NUCLEOTIDE SEQUENCE [LARGE SCALE GENOMIC DNA]</scope>
    <source>
        <strain evidence="14 15">R142</strain>
    </source>
</reference>
<dbReference type="GO" id="GO:0009279">
    <property type="term" value="C:cell outer membrane"/>
    <property type="evidence" value="ECO:0007669"/>
    <property type="project" value="UniProtKB-SubCell"/>
</dbReference>
<evidence type="ECO:0000259" key="13">
    <source>
        <dbReference type="Pfam" id="PF07715"/>
    </source>
</evidence>
<evidence type="ECO:0000256" key="3">
    <source>
        <dbReference type="ARBA" id="ARBA00022452"/>
    </source>
</evidence>
<dbReference type="InterPro" id="IPR039426">
    <property type="entry name" value="TonB-dep_rcpt-like"/>
</dbReference>
<evidence type="ECO:0000259" key="12">
    <source>
        <dbReference type="Pfam" id="PF00593"/>
    </source>
</evidence>
<keyword evidence="2 8" id="KW-0813">Transport</keyword>
<keyword evidence="15" id="KW-1185">Reference proteome</keyword>
<dbReference type="EMBL" id="VHSG01000024">
    <property type="protein sequence ID" value="TQV70551.1"/>
    <property type="molecule type" value="Genomic_DNA"/>
</dbReference>
<protein>
    <submittedName>
        <fullName evidence="14">TonB-dependent receptor</fullName>
    </submittedName>
</protein>
<proteinExistence type="inferred from homology"/>
<keyword evidence="7 8" id="KW-0998">Cell outer membrane</keyword>
<comment type="subcellular location">
    <subcellularLocation>
        <location evidence="1 8">Cell outer membrane</location>
        <topology evidence="1 8">Multi-pass membrane protein</topology>
    </subcellularLocation>
</comment>
<dbReference type="InterPro" id="IPR036942">
    <property type="entry name" value="Beta-barrel_TonB_sf"/>
</dbReference>
<evidence type="ECO:0000256" key="8">
    <source>
        <dbReference type="PROSITE-ProRule" id="PRU01360"/>
    </source>
</evidence>
<evidence type="ECO:0000256" key="11">
    <source>
        <dbReference type="SAM" id="SignalP"/>
    </source>
</evidence>
<evidence type="ECO:0000313" key="14">
    <source>
        <dbReference type="EMBL" id="TQV70551.1"/>
    </source>
</evidence>
<dbReference type="Pfam" id="PF00593">
    <property type="entry name" value="TonB_dep_Rec_b-barrel"/>
    <property type="match status" value="1"/>
</dbReference>
<evidence type="ECO:0000256" key="1">
    <source>
        <dbReference type="ARBA" id="ARBA00004571"/>
    </source>
</evidence>
<keyword evidence="5 9" id="KW-0798">TonB box</keyword>
<keyword evidence="3 8" id="KW-1134">Transmembrane beta strand</keyword>
<dbReference type="Gene3D" id="2.40.170.20">
    <property type="entry name" value="TonB-dependent receptor, beta-barrel domain"/>
    <property type="match status" value="1"/>
</dbReference>
<dbReference type="InterPro" id="IPR000531">
    <property type="entry name" value="Beta-barrel_TonB"/>
</dbReference>
<feature type="domain" description="TonB-dependent receptor plug" evidence="13">
    <location>
        <begin position="57"/>
        <end position="169"/>
    </location>
</feature>
<organism evidence="14 15">
    <name type="scientific">Exilibacterium tricleocarpae</name>
    <dbReference type="NCBI Taxonomy" id="2591008"/>
    <lineage>
        <taxon>Bacteria</taxon>
        <taxon>Pseudomonadati</taxon>
        <taxon>Pseudomonadota</taxon>
        <taxon>Gammaproteobacteria</taxon>
        <taxon>Cellvibrionales</taxon>
        <taxon>Cellvibrionaceae</taxon>
        <taxon>Exilibacterium</taxon>
    </lineage>
</organism>
<dbReference type="Pfam" id="PF07715">
    <property type="entry name" value="Plug"/>
    <property type="match status" value="1"/>
</dbReference>
<keyword evidence="11" id="KW-0732">Signal</keyword>
<sequence>MSTRFHKTLLSASICSAVALASGVTFAQNNEVKEDMVLEEIVVSGIRSSRQAGLSNKRNSAQFVDSIVSDDIGKLPDANVAESLGRISGVQIDRGIGEGSDISIRGQRQNVILYNGRQIFDATGRGGNGLDQLNTSSYGLLTLVPSEIISSLEVSKLAAASDIEGGLGGIVNITTRKPLDTPGMQFVGSVAGTYEDLADENGHELFAMFSNTFADDTIGVLLTATSSSRELAEHGLNTFSGYGVIADNSSPLSDADGSPVSDDPNGDGVSGLFHLDPRLQQIAEERERGGFSAVLQWQPNDDMEVVFDTFYSQLESDRDRHWIGYFAGFGPHTDVVFDSNEILQSGIVTRPIQTNVEFAEVEAEILSSALRFDWLVTDNLTVSSEVSVTNSESSYDQLFFRLQSRTATDITYDFSRGDFGNFSFPADLTDPGQLNLAILFDQQFTAETDEVALRSDVEWMLDAGAFTSFEFGFRYQELETENGQISVDIRPNLAADTAGFDTFITLFSNSDFLKGDLSQLPRTYLSASRAFTGCESLAAFYTPEQQALCDEKLNPTGPGSLLNSYSIEEEFTSLYAKANFESSIGDMAVSGNIGVRYLERDMTSTGNQLVDSPAGGLVVSPNVFDRTDDEFLPSAVVKVDVNDQLVVRLGAARVIAFPNTEDLNNGLQLFGDFRGVGGNPDLDPFDAIQLDASVEYYFDEGAIISLGVFDKDVDTFIFQSTQQEDIAGFPQPFTIAKKVNGDSADVKGLELLYEQQFTALPQPFDGLGIVATYSYIDSETPLEDNNGRKLTLPGLSENNVNLIVYYETDTFGVRLAYNWRDEYLQGVGPANTGIFFNNYADLSATVNWDINDRYSLNFEALNLLDSQLETYNAVEDALRTNAEYGSIYKLTFTARL</sequence>
<dbReference type="Proteomes" id="UP000319732">
    <property type="component" value="Unassembled WGS sequence"/>
</dbReference>
<dbReference type="PANTHER" id="PTHR40980">
    <property type="entry name" value="PLUG DOMAIN-CONTAINING PROTEIN"/>
    <property type="match status" value="1"/>
</dbReference>
<feature type="signal peptide" evidence="11">
    <location>
        <begin position="1"/>
        <end position="27"/>
    </location>
</feature>
<evidence type="ECO:0000256" key="2">
    <source>
        <dbReference type="ARBA" id="ARBA00022448"/>
    </source>
</evidence>
<evidence type="ECO:0000256" key="4">
    <source>
        <dbReference type="ARBA" id="ARBA00022692"/>
    </source>
</evidence>
<dbReference type="SUPFAM" id="SSF56935">
    <property type="entry name" value="Porins"/>
    <property type="match status" value="1"/>
</dbReference>
<evidence type="ECO:0000256" key="7">
    <source>
        <dbReference type="ARBA" id="ARBA00023237"/>
    </source>
</evidence>